<evidence type="ECO:0000313" key="2">
    <source>
        <dbReference type="Proteomes" id="UP001151760"/>
    </source>
</evidence>
<sequence>MVRSSTRRQQYLELMDQGWQMQGSSEVIYLTHTRPDLAYAVGLVSRFMHCPSKQHYGAAKRILRYIAGTTTYGIWYVRKEKFELVGYCDSDWAGAKDDMKSASGNCFMFGSGVVTWEGTSYCRLIFNRVYLCSNSSLPSCVDKESVGRLESDTR</sequence>
<name>A0ABQ5BZ41_9ASTR</name>
<dbReference type="Proteomes" id="UP001151760">
    <property type="component" value="Unassembled WGS sequence"/>
</dbReference>
<proteinExistence type="predicted"/>
<accession>A0ABQ5BZ41</accession>
<comment type="caution">
    <text evidence="1">The sequence shown here is derived from an EMBL/GenBank/DDBJ whole genome shotgun (WGS) entry which is preliminary data.</text>
</comment>
<organism evidence="1 2">
    <name type="scientific">Tanacetum coccineum</name>
    <dbReference type="NCBI Taxonomy" id="301880"/>
    <lineage>
        <taxon>Eukaryota</taxon>
        <taxon>Viridiplantae</taxon>
        <taxon>Streptophyta</taxon>
        <taxon>Embryophyta</taxon>
        <taxon>Tracheophyta</taxon>
        <taxon>Spermatophyta</taxon>
        <taxon>Magnoliopsida</taxon>
        <taxon>eudicotyledons</taxon>
        <taxon>Gunneridae</taxon>
        <taxon>Pentapetalae</taxon>
        <taxon>asterids</taxon>
        <taxon>campanulids</taxon>
        <taxon>Asterales</taxon>
        <taxon>Asteraceae</taxon>
        <taxon>Asteroideae</taxon>
        <taxon>Anthemideae</taxon>
        <taxon>Anthemidinae</taxon>
        <taxon>Tanacetum</taxon>
    </lineage>
</organism>
<evidence type="ECO:0008006" key="3">
    <source>
        <dbReference type="Google" id="ProtNLM"/>
    </source>
</evidence>
<dbReference type="PANTHER" id="PTHR11439">
    <property type="entry name" value="GAG-POL-RELATED RETROTRANSPOSON"/>
    <property type="match status" value="1"/>
</dbReference>
<evidence type="ECO:0000313" key="1">
    <source>
        <dbReference type="EMBL" id="GJT20160.1"/>
    </source>
</evidence>
<reference evidence="1" key="2">
    <citation type="submission" date="2022-01" db="EMBL/GenBank/DDBJ databases">
        <authorList>
            <person name="Yamashiro T."/>
            <person name="Shiraishi A."/>
            <person name="Satake H."/>
            <person name="Nakayama K."/>
        </authorList>
    </citation>
    <scope>NUCLEOTIDE SEQUENCE</scope>
</reference>
<reference evidence="1" key="1">
    <citation type="journal article" date="2022" name="Int. J. Mol. Sci.">
        <title>Draft Genome of Tanacetum Coccineum: Genomic Comparison of Closely Related Tanacetum-Family Plants.</title>
        <authorList>
            <person name="Yamashiro T."/>
            <person name="Shiraishi A."/>
            <person name="Nakayama K."/>
            <person name="Satake H."/>
        </authorList>
    </citation>
    <scope>NUCLEOTIDE SEQUENCE</scope>
</reference>
<dbReference type="EMBL" id="BQNB010013778">
    <property type="protein sequence ID" value="GJT20160.1"/>
    <property type="molecule type" value="Genomic_DNA"/>
</dbReference>
<gene>
    <name evidence="1" type="ORF">Tco_0878866</name>
</gene>
<protein>
    <recommendedName>
        <fullName evidence="3">Mitochondrial protein</fullName>
    </recommendedName>
</protein>
<keyword evidence="2" id="KW-1185">Reference proteome</keyword>
<dbReference type="PANTHER" id="PTHR11439:SF463">
    <property type="entry name" value="REVERSE TRANSCRIPTASE TY1_COPIA-TYPE DOMAIN-CONTAINING PROTEIN"/>
    <property type="match status" value="1"/>
</dbReference>